<evidence type="ECO:0000256" key="1">
    <source>
        <dbReference type="SAM" id="MobiDB-lite"/>
    </source>
</evidence>
<dbReference type="Pfam" id="PF09791">
    <property type="entry name" value="Oxidored-like"/>
    <property type="match status" value="1"/>
</dbReference>
<evidence type="ECO:0000259" key="2">
    <source>
        <dbReference type="Pfam" id="PF09791"/>
    </source>
</evidence>
<comment type="caution">
    <text evidence="3">The sequence shown here is derived from an EMBL/GenBank/DDBJ whole genome shotgun (WGS) entry which is preliminary data.</text>
</comment>
<dbReference type="EMBL" id="ML978723">
    <property type="protein sequence ID" value="KAF2086789.1"/>
    <property type="molecule type" value="Genomic_DNA"/>
</dbReference>
<feature type="compositionally biased region" description="Polar residues" evidence="1">
    <location>
        <begin position="66"/>
        <end position="77"/>
    </location>
</feature>
<dbReference type="InterPro" id="IPR019180">
    <property type="entry name" value="Oxidoreductase-like_N"/>
</dbReference>
<proteinExistence type="predicted"/>
<evidence type="ECO:0000313" key="4">
    <source>
        <dbReference type="Proteomes" id="UP000799776"/>
    </source>
</evidence>
<dbReference type="PANTHER" id="PTHR21193">
    <property type="entry name" value="OXIDOREDUCTASE-LIKE DOMAIN-CONTAINING PROTEIN 1"/>
    <property type="match status" value="1"/>
</dbReference>
<name>A0A9P4LWQ6_9PEZI</name>
<dbReference type="InterPro" id="IPR039251">
    <property type="entry name" value="OXLD1"/>
</dbReference>
<dbReference type="OrthoDB" id="10064411at2759"/>
<evidence type="ECO:0000313" key="3">
    <source>
        <dbReference type="EMBL" id="KAF2086789.1"/>
    </source>
</evidence>
<accession>A0A9P4LWQ6</accession>
<dbReference type="GO" id="GO:0005739">
    <property type="term" value="C:mitochondrion"/>
    <property type="evidence" value="ECO:0007669"/>
    <property type="project" value="TreeGrafter"/>
</dbReference>
<feature type="region of interest" description="Disordered" evidence="1">
    <location>
        <begin position="58"/>
        <end position="122"/>
    </location>
</feature>
<feature type="compositionally biased region" description="Basic and acidic residues" evidence="1">
    <location>
        <begin position="111"/>
        <end position="122"/>
    </location>
</feature>
<dbReference type="PANTHER" id="PTHR21193:SF3">
    <property type="entry name" value="OXIDOREDUCTASE-LIKE DOMAIN-CONTAINING PROTEIN 1"/>
    <property type="match status" value="1"/>
</dbReference>
<keyword evidence="4" id="KW-1185">Reference proteome</keyword>
<gene>
    <name evidence="3" type="ORF">K490DRAFT_43499</name>
</gene>
<dbReference type="AlphaFoldDB" id="A0A9P4LWQ6"/>
<protein>
    <recommendedName>
        <fullName evidence="2">Oxidoreductase-like domain-containing protein</fullName>
    </recommendedName>
</protein>
<organism evidence="3 4">
    <name type="scientific">Saccharata proteae CBS 121410</name>
    <dbReference type="NCBI Taxonomy" id="1314787"/>
    <lineage>
        <taxon>Eukaryota</taxon>
        <taxon>Fungi</taxon>
        <taxon>Dikarya</taxon>
        <taxon>Ascomycota</taxon>
        <taxon>Pezizomycotina</taxon>
        <taxon>Dothideomycetes</taxon>
        <taxon>Dothideomycetes incertae sedis</taxon>
        <taxon>Botryosphaeriales</taxon>
        <taxon>Saccharataceae</taxon>
        <taxon>Saccharata</taxon>
    </lineage>
</organism>
<reference evidence="3" key="1">
    <citation type="journal article" date="2020" name="Stud. Mycol.">
        <title>101 Dothideomycetes genomes: a test case for predicting lifestyles and emergence of pathogens.</title>
        <authorList>
            <person name="Haridas S."/>
            <person name="Albert R."/>
            <person name="Binder M."/>
            <person name="Bloem J."/>
            <person name="Labutti K."/>
            <person name="Salamov A."/>
            <person name="Andreopoulos B."/>
            <person name="Baker S."/>
            <person name="Barry K."/>
            <person name="Bills G."/>
            <person name="Bluhm B."/>
            <person name="Cannon C."/>
            <person name="Castanera R."/>
            <person name="Culley D."/>
            <person name="Daum C."/>
            <person name="Ezra D."/>
            <person name="Gonzalez J."/>
            <person name="Henrissat B."/>
            <person name="Kuo A."/>
            <person name="Liang C."/>
            <person name="Lipzen A."/>
            <person name="Lutzoni F."/>
            <person name="Magnuson J."/>
            <person name="Mondo S."/>
            <person name="Nolan M."/>
            <person name="Ohm R."/>
            <person name="Pangilinan J."/>
            <person name="Park H.-J."/>
            <person name="Ramirez L."/>
            <person name="Alfaro M."/>
            <person name="Sun H."/>
            <person name="Tritt A."/>
            <person name="Yoshinaga Y."/>
            <person name="Zwiers L.-H."/>
            <person name="Turgeon B."/>
            <person name="Goodwin S."/>
            <person name="Spatafora J."/>
            <person name="Crous P."/>
            <person name="Grigoriev I."/>
        </authorList>
    </citation>
    <scope>NUCLEOTIDE SEQUENCE</scope>
    <source>
        <strain evidence="3">CBS 121410</strain>
    </source>
</reference>
<sequence length="258" mass="28336">MPPSSLRIRLCSNCLRSRHPRPRATATLGIQNHERPQIRHKHFIAKPGEQARPLEGFYDDLVSHPNPLSATPIATRSTPTPPPPDELPKTEKEETLSKARIVFGSRLAGPTERRDAKDKMSKEVAGVLVPPKPEEPDNCCMSGCVNCVWDVYGEDLEEWAAKSAEAKARLRAQEHERRVRGAGTGRMIAGEGTPTHVASSMDDDGGGSESNWDIGVVVGSDLNVEDELLKNIPVGIREFMRTEKRLKEQHAQEGSVGG</sequence>
<dbReference type="Proteomes" id="UP000799776">
    <property type="component" value="Unassembled WGS sequence"/>
</dbReference>
<feature type="region of interest" description="Disordered" evidence="1">
    <location>
        <begin position="185"/>
        <end position="209"/>
    </location>
</feature>
<feature type="compositionally biased region" description="Basic and acidic residues" evidence="1">
    <location>
        <begin position="86"/>
        <end position="97"/>
    </location>
</feature>
<feature type="domain" description="Oxidoreductase-like" evidence="2">
    <location>
        <begin position="124"/>
        <end position="167"/>
    </location>
</feature>